<dbReference type="Gene3D" id="1.10.10.10">
    <property type="entry name" value="Winged helix-like DNA-binding domain superfamily/Winged helix DNA-binding domain"/>
    <property type="match status" value="1"/>
</dbReference>
<dbReference type="RefSeq" id="WP_220749457.1">
    <property type="nucleotide sequence ID" value="NZ_BPFH01000004.1"/>
</dbReference>
<name>A0ABQ4NNK4_9RHOB</name>
<comment type="caution">
    <text evidence="1">The sequence shown here is derived from an EMBL/GenBank/DDBJ whole genome shotgun (WGS) entry which is preliminary data.</text>
</comment>
<reference evidence="1 2" key="1">
    <citation type="submission" date="2021-05" db="EMBL/GenBank/DDBJ databases">
        <title>Bacteria Genome sequencing.</title>
        <authorList>
            <person name="Takabe Y."/>
            <person name="Nakajima Y."/>
            <person name="Suzuki S."/>
            <person name="Shiozaki T."/>
        </authorList>
    </citation>
    <scope>NUCLEOTIDE SEQUENCE [LARGE SCALE GENOMIC DNA]</scope>
    <source>
        <strain evidence="1 2">AI_62</strain>
    </source>
</reference>
<proteinExistence type="predicted"/>
<evidence type="ECO:0000313" key="2">
    <source>
        <dbReference type="Proteomes" id="UP000786693"/>
    </source>
</evidence>
<dbReference type="SUPFAM" id="SSF48295">
    <property type="entry name" value="TrpR-like"/>
    <property type="match status" value="1"/>
</dbReference>
<keyword evidence="2" id="KW-1185">Reference proteome</keyword>
<accession>A0ABQ4NNK4</accession>
<evidence type="ECO:0000313" key="1">
    <source>
        <dbReference type="EMBL" id="GIT95980.1"/>
    </source>
</evidence>
<dbReference type="InterPro" id="IPR009534">
    <property type="entry name" value="DUF1153"/>
</dbReference>
<dbReference type="Proteomes" id="UP000786693">
    <property type="component" value="Unassembled WGS sequence"/>
</dbReference>
<gene>
    <name evidence="1" type="ORF">JANAI62_26030</name>
</gene>
<dbReference type="EMBL" id="BPFH01000004">
    <property type="protein sequence ID" value="GIT95980.1"/>
    <property type="molecule type" value="Genomic_DNA"/>
</dbReference>
<dbReference type="InterPro" id="IPR036388">
    <property type="entry name" value="WH-like_DNA-bd_sf"/>
</dbReference>
<organism evidence="1 2">
    <name type="scientific">Jannaschia pagri</name>
    <dbReference type="NCBI Taxonomy" id="2829797"/>
    <lineage>
        <taxon>Bacteria</taxon>
        <taxon>Pseudomonadati</taxon>
        <taxon>Pseudomonadota</taxon>
        <taxon>Alphaproteobacteria</taxon>
        <taxon>Rhodobacterales</taxon>
        <taxon>Roseobacteraceae</taxon>
        <taxon>Jannaschia</taxon>
    </lineage>
</organism>
<sequence length="92" mass="10303">MYLRKGPGPRVVTLPDGRQLTRADLPPRGTTRWVARRKAMVVMGVESGLITLEEAIEWYELSEEEYAGWAAAVSAHGTEGLKTTLIQQYRQS</sequence>
<protein>
    <recommendedName>
        <fullName evidence="3">DUF1153 domain-containing protein</fullName>
    </recommendedName>
</protein>
<evidence type="ECO:0008006" key="3">
    <source>
        <dbReference type="Google" id="ProtNLM"/>
    </source>
</evidence>
<dbReference type="Pfam" id="PF06627">
    <property type="entry name" value="DUF1153"/>
    <property type="match status" value="1"/>
</dbReference>
<dbReference type="InterPro" id="IPR010921">
    <property type="entry name" value="Trp_repressor/repl_initiator"/>
</dbReference>